<dbReference type="OrthoDB" id="6236007at2759"/>
<dbReference type="AlphaFoldDB" id="A0A0B1SQA5"/>
<dbReference type="PANTHER" id="PTHR13802">
    <property type="entry name" value="MUCIN 4-RELATED"/>
    <property type="match status" value="1"/>
</dbReference>
<dbReference type="PANTHER" id="PTHR13802:SF64">
    <property type="entry name" value="DENDRITE EXTENSION DEFECTIVE PROTEIN 1"/>
    <property type="match status" value="1"/>
</dbReference>
<dbReference type="InterPro" id="IPR051495">
    <property type="entry name" value="Epithelial_Barrier/Signaling"/>
</dbReference>
<proteinExistence type="predicted"/>
<feature type="non-terminal residue" evidence="3">
    <location>
        <position position="371"/>
    </location>
</feature>
<protein>
    <submittedName>
        <fullName evidence="3">Nidogen-like protein</fullName>
    </submittedName>
</protein>
<dbReference type="GO" id="GO:0007160">
    <property type="term" value="P:cell-matrix adhesion"/>
    <property type="evidence" value="ECO:0007669"/>
    <property type="project" value="InterPro"/>
</dbReference>
<dbReference type="EMBL" id="KN558519">
    <property type="protein sequence ID" value="KHJ87114.1"/>
    <property type="molecule type" value="Genomic_DNA"/>
</dbReference>
<organism evidence="3 4">
    <name type="scientific">Oesophagostomum dentatum</name>
    <name type="common">Nodular worm</name>
    <dbReference type="NCBI Taxonomy" id="61180"/>
    <lineage>
        <taxon>Eukaryota</taxon>
        <taxon>Metazoa</taxon>
        <taxon>Ecdysozoa</taxon>
        <taxon>Nematoda</taxon>
        <taxon>Chromadorea</taxon>
        <taxon>Rhabditida</taxon>
        <taxon>Rhabditina</taxon>
        <taxon>Rhabditomorpha</taxon>
        <taxon>Strongyloidea</taxon>
        <taxon>Strongylidae</taxon>
        <taxon>Oesophagostomum</taxon>
    </lineage>
</organism>
<dbReference type="Pfam" id="PF06119">
    <property type="entry name" value="NIDO"/>
    <property type="match status" value="1"/>
</dbReference>
<keyword evidence="4" id="KW-1185">Reference proteome</keyword>
<accession>A0A0B1SQA5</accession>
<sequence length="371" mass="41428">MQFLSITTKFQVTAPLFSSRLFEYGKDAEDNEVPQALDVGKKVQLTNPLNYYGEDYNTLYVLSNGAIGFEANARTYKAGLFPSGARLIAPFWNRNDLRKGGHVYYREVTKGRVLERGQSEIRYQYDRSVHVKSAVVVTWEKMQPLEGSAALPEERGNTFQTLLISGTNSKREKLTFAELLYKDMQWGEGAEAGIMTNDISSSVTLPGSGTQGIEQLTQLSNVGQPGVWLFRIDEPLVQPCPQSSQLPPFCQKKTRPADRILPSRPPQNSRPPVVSQNTESRVEHVPQVISVGAPRTILPQLEPTRSRNTQPAAPVEVSVTTSPVRERTTTTAVRTTRPRPRYESTPHRPIVSLGDRDFEEIGPDVFEITVP</sequence>
<feature type="domain" description="NIDO" evidence="2">
    <location>
        <begin position="90"/>
        <end position="235"/>
    </location>
</feature>
<evidence type="ECO:0000313" key="3">
    <source>
        <dbReference type="EMBL" id="KHJ87114.1"/>
    </source>
</evidence>
<evidence type="ECO:0000256" key="1">
    <source>
        <dbReference type="SAM" id="MobiDB-lite"/>
    </source>
</evidence>
<dbReference type="PROSITE" id="PS51220">
    <property type="entry name" value="NIDO"/>
    <property type="match status" value="1"/>
</dbReference>
<name>A0A0B1SQA5_OESDE</name>
<dbReference type="InterPro" id="IPR003886">
    <property type="entry name" value="NIDO_dom"/>
</dbReference>
<reference evidence="3 4" key="1">
    <citation type="submission" date="2014-03" db="EMBL/GenBank/DDBJ databases">
        <title>Draft genome of the hookworm Oesophagostomum dentatum.</title>
        <authorList>
            <person name="Mitreva M."/>
        </authorList>
    </citation>
    <scope>NUCLEOTIDE SEQUENCE [LARGE SCALE GENOMIC DNA]</scope>
    <source>
        <strain evidence="3 4">OD-Hann</strain>
    </source>
</reference>
<evidence type="ECO:0000259" key="2">
    <source>
        <dbReference type="PROSITE" id="PS51220"/>
    </source>
</evidence>
<feature type="compositionally biased region" description="Low complexity" evidence="1">
    <location>
        <begin position="317"/>
        <end position="335"/>
    </location>
</feature>
<dbReference type="Proteomes" id="UP000053660">
    <property type="component" value="Unassembled WGS sequence"/>
</dbReference>
<dbReference type="SMART" id="SM00539">
    <property type="entry name" value="NIDO"/>
    <property type="match status" value="1"/>
</dbReference>
<feature type="region of interest" description="Disordered" evidence="1">
    <location>
        <begin position="305"/>
        <end position="350"/>
    </location>
</feature>
<gene>
    <name evidence="3" type="ORF">OESDEN_13118</name>
</gene>
<evidence type="ECO:0000313" key="4">
    <source>
        <dbReference type="Proteomes" id="UP000053660"/>
    </source>
</evidence>
<feature type="region of interest" description="Disordered" evidence="1">
    <location>
        <begin position="256"/>
        <end position="282"/>
    </location>
</feature>